<dbReference type="OrthoDB" id="2446447at2759"/>
<dbReference type="AlphaFoldDB" id="A0A5C3MUD9"/>
<dbReference type="PANTHER" id="PTHR36448">
    <property type="entry name" value="BLR7373 PROTEIN"/>
    <property type="match status" value="1"/>
</dbReference>
<feature type="domain" description="Cupin type-1" evidence="1">
    <location>
        <begin position="74"/>
        <end position="121"/>
    </location>
</feature>
<evidence type="ECO:0000259" key="1">
    <source>
        <dbReference type="Pfam" id="PF00190"/>
    </source>
</evidence>
<dbReference type="CDD" id="cd02219">
    <property type="entry name" value="cupin_YjlB-like"/>
    <property type="match status" value="1"/>
</dbReference>
<dbReference type="InterPro" id="IPR006045">
    <property type="entry name" value="Cupin_1"/>
</dbReference>
<dbReference type="Gene3D" id="2.60.120.10">
    <property type="entry name" value="Jelly Rolls"/>
    <property type="match status" value="1"/>
</dbReference>
<dbReference type="InterPro" id="IPR011051">
    <property type="entry name" value="RmlC_Cupin_sf"/>
</dbReference>
<organism evidence="2 3">
    <name type="scientific">Heliocybe sulcata</name>
    <dbReference type="NCBI Taxonomy" id="5364"/>
    <lineage>
        <taxon>Eukaryota</taxon>
        <taxon>Fungi</taxon>
        <taxon>Dikarya</taxon>
        <taxon>Basidiomycota</taxon>
        <taxon>Agaricomycotina</taxon>
        <taxon>Agaricomycetes</taxon>
        <taxon>Gloeophyllales</taxon>
        <taxon>Gloeophyllaceae</taxon>
        <taxon>Heliocybe</taxon>
    </lineage>
</organism>
<dbReference type="SUPFAM" id="SSF51182">
    <property type="entry name" value="RmlC-like cupins"/>
    <property type="match status" value="1"/>
</dbReference>
<protein>
    <submittedName>
        <fullName evidence="2">Cupin domain-containing protein</fullName>
    </submittedName>
</protein>
<dbReference type="InterPro" id="IPR014710">
    <property type="entry name" value="RmlC-like_jellyroll"/>
</dbReference>
<accession>A0A5C3MUD9</accession>
<dbReference type="InterPro" id="IPR014500">
    <property type="entry name" value="UCP019307_cupin"/>
</dbReference>
<proteinExistence type="predicted"/>
<reference evidence="2 3" key="1">
    <citation type="journal article" date="2019" name="Nat. Ecol. Evol.">
        <title>Megaphylogeny resolves global patterns of mushroom evolution.</title>
        <authorList>
            <person name="Varga T."/>
            <person name="Krizsan K."/>
            <person name="Foldi C."/>
            <person name="Dima B."/>
            <person name="Sanchez-Garcia M."/>
            <person name="Sanchez-Ramirez S."/>
            <person name="Szollosi G.J."/>
            <person name="Szarkandi J.G."/>
            <person name="Papp V."/>
            <person name="Albert L."/>
            <person name="Andreopoulos W."/>
            <person name="Angelini C."/>
            <person name="Antonin V."/>
            <person name="Barry K.W."/>
            <person name="Bougher N.L."/>
            <person name="Buchanan P."/>
            <person name="Buyck B."/>
            <person name="Bense V."/>
            <person name="Catcheside P."/>
            <person name="Chovatia M."/>
            <person name="Cooper J."/>
            <person name="Damon W."/>
            <person name="Desjardin D."/>
            <person name="Finy P."/>
            <person name="Geml J."/>
            <person name="Haridas S."/>
            <person name="Hughes K."/>
            <person name="Justo A."/>
            <person name="Karasinski D."/>
            <person name="Kautmanova I."/>
            <person name="Kiss B."/>
            <person name="Kocsube S."/>
            <person name="Kotiranta H."/>
            <person name="LaButti K.M."/>
            <person name="Lechner B.E."/>
            <person name="Liimatainen K."/>
            <person name="Lipzen A."/>
            <person name="Lukacs Z."/>
            <person name="Mihaltcheva S."/>
            <person name="Morgado L.N."/>
            <person name="Niskanen T."/>
            <person name="Noordeloos M.E."/>
            <person name="Ohm R.A."/>
            <person name="Ortiz-Santana B."/>
            <person name="Ovrebo C."/>
            <person name="Racz N."/>
            <person name="Riley R."/>
            <person name="Savchenko A."/>
            <person name="Shiryaev A."/>
            <person name="Soop K."/>
            <person name="Spirin V."/>
            <person name="Szebenyi C."/>
            <person name="Tomsovsky M."/>
            <person name="Tulloss R.E."/>
            <person name="Uehling J."/>
            <person name="Grigoriev I.V."/>
            <person name="Vagvolgyi C."/>
            <person name="Papp T."/>
            <person name="Martin F.M."/>
            <person name="Miettinen O."/>
            <person name="Hibbett D.S."/>
            <person name="Nagy L.G."/>
        </authorList>
    </citation>
    <scope>NUCLEOTIDE SEQUENCE [LARGE SCALE GENOMIC DNA]</scope>
    <source>
        <strain evidence="2 3">OMC1185</strain>
    </source>
</reference>
<dbReference type="Proteomes" id="UP000305948">
    <property type="component" value="Unassembled WGS sequence"/>
</dbReference>
<dbReference type="PIRSF" id="PIRSF019307">
    <property type="entry name" value="UCP019307"/>
    <property type="match status" value="1"/>
</dbReference>
<dbReference type="Pfam" id="PF00190">
    <property type="entry name" value="Cupin_1"/>
    <property type="match status" value="1"/>
</dbReference>
<dbReference type="PANTHER" id="PTHR36448:SF3">
    <property type="entry name" value="CUPIN TYPE-2 DOMAIN-CONTAINING PROTEIN"/>
    <property type="match status" value="1"/>
</dbReference>
<keyword evidence="3" id="KW-1185">Reference proteome</keyword>
<name>A0A5C3MUD9_9AGAM</name>
<dbReference type="EMBL" id="ML213524">
    <property type="protein sequence ID" value="TFK47408.1"/>
    <property type="molecule type" value="Genomic_DNA"/>
</dbReference>
<evidence type="ECO:0000313" key="2">
    <source>
        <dbReference type="EMBL" id="TFK47408.1"/>
    </source>
</evidence>
<gene>
    <name evidence="2" type="ORF">OE88DRAFT_801072</name>
</gene>
<dbReference type="InterPro" id="IPR047121">
    <property type="entry name" value="YjiB-like"/>
</dbReference>
<evidence type="ECO:0000313" key="3">
    <source>
        <dbReference type="Proteomes" id="UP000305948"/>
    </source>
</evidence>
<sequence>MSSSILTSLPSLKVTKHFIARHGLVPNSSATSKPMLIYHSVFSPSATKSSISAHLSKTNVIEPHWTYSMYPTSHFHSTTHEVLIILRGSARLLFGGEANPEKVETDVCKGDAIVLPAGMAHRLVEDKSGDFQMLGCYPVGAARWDMCYGKEGEGDVEGRIKDLKWFEKDPLYGSEGPALEACSGITA</sequence>